<dbReference type="EMBL" id="SNYN01000007">
    <property type="protein sequence ID" value="TDQ52171.1"/>
    <property type="molecule type" value="Genomic_DNA"/>
</dbReference>
<evidence type="ECO:0000313" key="2">
    <source>
        <dbReference type="Proteomes" id="UP000295281"/>
    </source>
</evidence>
<dbReference type="Proteomes" id="UP000295281">
    <property type="component" value="Unassembled WGS sequence"/>
</dbReference>
<dbReference type="AlphaFoldDB" id="A0A4R6UXM4"/>
<accession>A0A4R6UXM4</accession>
<feature type="non-terminal residue" evidence="1">
    <location>
        <position position="62"/>
    </location>
</feature>
<reference evidence="1 2" key="1">
    <citation type="submission" date="2019-03" db="EMBL/GenBank/DDBJ databases">
        <title>Genomic Encyclopedia of Type Strains, Phase IV (KMG-IV): sequencing the most valuable type-strain genomes for metagenomic binning, comparative biology and taxonomic classification.</title>
        <authorList>
            <person name="Goeker M."/>
        </authorList>
    </citation>
    <scope>NUCLEOTIDE SEQUENCE [LARGE SCALE GENOMIC DNA]</scope>
    <source>
        <strain evidence="1 2">DSM 46770</strain>
    </source>
</reference>
<gene>
    <name evidence="1" type="ORF">EV190_1071</name>
</gene>
<comment type="caution">
    <text evidence="1">The sequence shown here is derived from an EMBL/GenBank/DDBJ whole genome shotgun (WGS) entry which is preliminary data.</text>
</comment>
<sequence length="62" mass="6914">MKTDLDALLTALYVHLDDDVIPSANQRPGPGRSPLLTDAELICVAVAQVLLRYDSERHWLRA</sequence>
<evidence type="ECO:0000313" key="1">
    <source>
        <dbReference type="EMBL" id="TDQ52171.1"/>
    </source>
</evidence>
<keyword evidence="2" id="KW-1185">Reference proteome</keyword>
<organism evidence="1 2">
    <name type="scientific">Actinorugispora endophytica</name>
    <dbReference type="NCBI Taxonomy" id="1605990"/>
    <lineage>
        <taxon>Bacteria</taxon>
        <taxon>Bacillati</taxon>
        <taxon>Actinomycetota</taxon>
        <taxon>Actinomycetes</taxon>
        <taxon>Streptosporangiales</taxon>
        <taxon>Nocardiopsidaceae</taxon>
        <taxon>Actinorugispora</taxon>
    </lineage>
</organism>
<proteinExistence type="predicted"/>
<name>A0A4R6UXM4_9ACTN</name>
<protein>
    <submittedName>
        <fullName evidence="1">Uncharacterized protein</fullName>
    </submittedName>
</protein>